<dbReference type="OrthoDB" id="2596908at2759"/>
<comment type="caution">
    <text evidence="4">The sequence shown here is derived from an EMBL/GenBank/DDBJ whole genome shotgun (WGS) entry which is preliminary data.</text>
</comment>
<gene>
    <name evidence="4" type="ORF">GTA08_BOTSDO06198</name>
    <name evidence="3" type="ORF">GTA08_BOTSDO10301</name>
</gene>
<feature type="transmembrane region" description="Helical" evidence="1">
    <location>
        <begin position="315"/>
        <end position="340"/>
    </location>
</feature>
<evidence type="ECO:0000313" key="5">
    <source>
        <dbReference type="Proteomes" id="UP000572817"/>
    </source>
</evidence>
<evidence type="ECO:0000256" key="2">
    <source>
        <dbReference type="SAM" id="SignalP"/>
    </source>
</evidence>
<keyword evidence="2" id="KW-0732">Signal</keyword>
<evidence type="ECO:0000256" key="1">
    <source>
        <dbReference type="SAM" id="Phobius"/>
    </source>
</evidence>
<dbReference type="EMBL" id="WWBZ02000073">
    <property type="protein sequence ID" value="KAF4302051.1"/>
    <property type="molecule type" value="Genomic_DNA"/>
</dbReference>
<proteinExistence type="predicted"/>
<feature type="chain" id="PRO_5036266460" evidence="2">
    <location>
        <begin position="23"/>
        <end position="364"/>
    </location>
</feature>
<organism evidence="4 5">
    <name type="scientific">Botryosphaeria dothidea</name>
    <dbReference type="NCBI Taxonomy" id="55169"/>
    <lineage>
        <taxon>Eukaryota</taxon>
        <taxon>Fungi</taxon>
        <taxon>Dikarya</taxon>
        <taxon>Ascomycota</taxon>
        <taxon>Pezizomycotina</taxon>
        <taxon>Dothideomycetes</taxon>
        <taxon>Dothideomycetes incertae sedis</taxon>
        <taxon>Botryosphaeriales</taxon>
        <taxon>Botryosphaeriaceae</taxon>
        <taxon>Botryosphaeria</taxon>
    </lineage>
</organism>
<sequence length="364" mass="39676">MRLSSGLVASLLVIGHAADAHAKSFKGHLLHALRRRSSTYEETMMRQAHEFFSALETRQSGATANSNSISTTPASNGTVDIQQWNTQTKSACDSAMVDLAMQPDNPSGLAVCYNIPFFNNRTGVFEAELRMYNMTPPFDPWTGVSAADISMTLSYQSATVQAANSSDAPPSKRDLDSTLAWPPIMLREIDITEGSSLVRRQSGPGGPQEIKVLMYVGQVNQDTLDGTQSAPEMQNLLVPTVKLTARSPQDNSPLETTISATQASFLNGVFSQRSTNTTSASDASISNVANAVSFLIPGYRLAPLEVPGITLPINLLFPTGMIITLVWTVAFFVVVGYGTLGRIRFRDQYRRRVKVNQAMYQNRI</sequence>
<evidence type="ECO:0000313" key="4">
    <source>
        <dbReference type="EMBL" id="KAF4305637.1"/>
    </source>
</evidence>
<keyword evidence="1" id="KW-0472">Membrane</keyword>
<keyword evidence="5" id="KW-1185">Reference proteome</keyword>
<keyword evidence="1" id="KW-0812">Transmembrane</keyword>
<evidence type="ECO:0000313" key="3">
    <source>
        <dbReference type="EMBL" id="KAF4302051.1"/>
    </source>
</evidence>
<dbReference type="EMBL" id="WWBZ02000040">
    <property type="protein sequence ID" value="KAF4305637.1"/>
    <property type="molecule type" value="Genomic_DNA"/>
</dbReference>
<dbReference type="AlphaFoldDB" id="A0A8H4N7L5"/>
<keyword evidence="1" id="KW-1133">Transmembrane helix</keyword>
<dbReference type="Proteomes" id="UP000572817">
    <property type="component" value="Unassembled WGS sequence"/>
</dbReference>
<protein>
    <submittedName>
        <fullName evidence="4">Uncharacterized protein</fullName>
    </submittedName>
</protein>
<name>A0A8H4N7L5_9PEZI</name>
<accession>A0A8H4N7L5</accession>
<feature type="signal peptide" evidence="2">
    <location>
        <begin position="1"/>
        <end position="22"/>
    </location>
</feature>
<reference evidence="4 5" key="1">
    <citation type="submission" date="2020-04" db="EMBL/GenBank/DDBJ databases">
        <title>Genome Assembly and Annotation of Botryosphaeria dothidea sdau 11-99, a Latent Pathogen of Apple Fruit Ring Rot in China.</title>
        <authorList>
            <person name="Yu C."/>
            <person name="Diao Y."/>
            <person name="Lu Q."/>
            <person name="Zhao J."/>
            <person name="Cui S."/>
            <person name="Peng C."/>
            <person name="He B."/>
            <person name="Liu H."/>
        </authorList>
    </citation>
    <scope>NUCLEOTIDE SEQUENCE [LARGE SCALE GENOMIC DNA]</scope>
    <source>
        <strain evidence="5">sdau11-99</strain>
        <strain evidence="4">Sdau11-99</strain>
    </source>
</reference>